<dbReference type="Pfam" id="PF13520">
    <property type="entry name" value="AA_permease_2"/>
    <property type="match status" value="1"/>
</dbReference>
<feature type="transmembrane region" description="Helical" evidence="6">
    <location>
        <begin position="480"/>
        <end position="497"/>
    </location>
</feature>
<feature type="transmembrane region" description="Helical" evidence="6">
    <location>
        <begin position="69"/>
        <end position="90"/>
    </location>
</feature>
<feature type="transmembrane region" description="Helical" evidence="6">
    <location>
        <begin position="147"/>
        <end position="176"/>
    </location>
</feature>
<protein>
    <submittedName>
        <fullName evidence="7">Amino acid permease-like protein</fullName>
    </submittedName>
</protein>
<evidence type="ECO:0000256" key="3">
    <source>
        <dbReference type="ARBA" id="ARBA00022692"/>
    </source>
</evidence>
<feature type="transmembrane region" description="Helical" evidence="6">
    <location>
        <begin position="361"/>
        <end position="380"/>
    </location>
</feature>
<feature type="transmembrane region" description="Helical" evidence="6">
    <location>
        <begin position="267"/>
        <end position="286"/>
    </location>
</feature>
<feature type="transmembrane region" description="Helical" evidence="6">
    <location>
        <begin position="435"/>
        <end position="460"/>
    </location>
</feature>
<dbReference type="EMBL" id="MU007145">
    <property type="protein sequence ID" value="KAF2417098.1"/>
    <property type="molecule type" value="Genomic_DNA"/>
</dbReference>
<dbReference type="GO" id="GO:0022857">
    <property type="term" value="F:transmembrane transporter activity"/>
    <property type="evidence" value="ECO:0007669"/>
    <property type="project" value="InterPro"/>
</dbReference>
<dbReference type="PANTHER" id="PTHR45649">
    <property type="entry name" value="AMINO-ACID PERMEASE BAT1"/>
    <property type="match status" value="1"/>
</dbReference>
<sequence length="570" mass="61724">MTNSAKALSAQVDSKYSESLFPNTTDVKGARTEGVAGHPSLMATIEDDDERLLARIGYRQELRREFTKWSTVSYAISILGVLGSVPATFGSPLSSGGPGTAVWAWFIGSVMAMCIASSVAELVSAYPTAGGMYFVTKHVVPKEHVAIWAWIIGWCNFLGQAAGVASLAYTIAQMILAAAVMNSTLLEDDTYSFKPSPFQIVLLAILVLCLFGSICSLKTRNLHRIILWFAPINIVASVAICIALLVLTPNKRSATWVFTEVHDGSGWGSKGFSFLLGFLSVAWTMTDYDGTTHMSEETHDAAVRGPVAIRTAILVSGIVGWMLTITFCFCLSDLDAIMLTPTGLPAAQIFLNAGGRAGGTAMWFFVILVQFFTGCSAMLANARMAYAFARDDGFPFSSFWSHINDLTGTPVNAVWLVVTFCSCLNLIGIGSTQTIVAIFNITAPALDLSYIAVIVAHRVYEHRVPFIEGPYTMGRWSRPVNAIAVIWVLFISVVLFFPPIRPVTAANMNYAICVAGVIALVSMSWWFLSAKNTYTGPRTKEIVIELPTDDPEFMGTMSGMQSPEAPASPY</sequence>
<keyword evidence="3 6" id="KW-0812">Transmembrane</keyword>
<reference evidence="7" key="1">
    <citation type="journal article" date="2020" name="Stud. Mycol.">
        <title>101 Dothideomycetes genomes: a test case for predicting lifestyles and emergence of pathogens.</title>
        <authorList>
            <person name="Haridas S."/>
            <person name="Albert R."/>
            <person name="Binder M."/>
            <person name="Bloem J."/>
            <person name="Labutti K."/>
            <person name="Salamov A."/>
            <person name="Andreopoulos B."/>
            <person name="Baker S."/>
            <person name="Barry K."/>
            <person name="Bills G."/>
            <person name="Bluhm B."/>
            <person name="Cannon C."/>
            <person name="Castanera R."/>
            <person name="Culley D."/>
            <person name="Daum C."/>
            <person name="Ezra D."/>
            <person name="Gonzalez J."/>
            <person name="Henrissat B."/>
            <person name="Kuo A."/>
            <person name="Liang C."/>
            <person name="Lipzen A."/>
            <person name="Lutzoni F."/>
            <person name="Magnuson J."/>
            <person name="Mondo S."/>
            <person name="Nolan M."/>
            <person name="Ohm R."/>
            <person name="Pangilinan J."/>
            <person name="Park H.-J."/>
            <person name="Ramirez L."/>
            <person name="Alfaro M."/>
            <person name="Sun H."/>
            <person name="Tritt A."/>
            <person name="Yoshinaga Y."/>
            <person name="Zwiers L.-H."/>
            <person name="Turgeon B."/>
            <person name="Goodwin S."/>
            <person name="Spatafora J."/>
            <person name="Crous P."/>
            <person name="Grigoriev I."/>
        </authorList>
    </citation>
    <scope>NUCLEOTIDE SEQUENCE</scope>
    <source>
        <strain evidence="7">CBS 130266</strain>
    </source>
</reference>
<evidence type="ECO:0000256" key="4">
    <source>
        <dbReference type="ARBA" id="ARBA00022989"/>
    </source>
</evidence>
<name>A0A9P4TS44_9PEZI</name>
<dbReference type="PANTHER" id="PTHR45649:SF10">
    <property type="entry name" value="AMINO ACID TRANSPORTER (EUROFUNG)"/>
    <property type="match status" value="1"/>
</dbReference>
<comment type="subcellular location">
    <subcellularLocation>
        <location evidence="1">Membrane</location>
        <topology evidence="1">Multi-pass membrane protein</topology>
    </subcellularLocation>
</comment>
<feature type="transmembrane region" description="Helical" evidence="6">
    <location>
        <begin position="102"/>
        <end position="126"/>
    </location>
</feature>
<feature type="transmembrane region" description="Helical" evidence="6">
    <location>
        <begin position="196"/>
        <end position="214"/>
    </location>
</feature>
<organism evidence="7 8">
    <name type="scientific">Tothia fuscella</name>
    <dbReference type="NCBI Taxonomy" id="1048955"/>
    <lineage>
        <taxon>Eukaryota</taxon>
        <taxon>Fungi</taxon>
        <taxon>Dikarya</taxon>
        <taxon>Ascomycota</taxon>
        <taxon>Pezizomycotina</taxon>
        <taxon>Dothideomycetes</taxon>
        <taxon>Pleosporomycetidae</taxon>
        <taxon>Venturiales</taxon>
        <taxon>Cylindrosympodiaceae</taxon>
        <taxon>Tothia</taxon>
    </lineage>
</organism>
<evidence type="ECO:0000313" key="8">
    <source>
        <dbReference type="Proteomes" id="UP000800235"/>
    </source>
</evidence>
<evidence type="ECO:0000313" key="7">
    <source>
        <dbReference type="EMBL" id="KAF2417098.1"/>
    </source>
</evidence>
<dbReference type="OrthoDB" id="10054429at2759"/>
<accession>A0A9P4TS44</accession>
<dbReference type="PIRSF" id="PIRSF006060">
    <property type="entry name" value="AA_transporter"/>
    <property type="match status" value="1"/>
</dbReference>
<dbReference type="GO" id="GO:0006865">
    <property type="term" value="P:amino acid transport"/>
    <property type="evidence" value="ECO:0007669"/>
    <property type="project" value="InterPro"/>
</dbReference>
<feature type="transmembrane region" description="Helical" evidence="6">
    <location>
        <begin position="411"/>
        <end position="429"/>
    </location>
</feature>
<keyword evidence="2" id="KW-0813">Transport</keyword>
<proteinExistence type="predicted"/>
<keyword evidence="8" id="KW-1185">Reference proteome</keyword>
<keyword evidence="5 6" id="KW-0472">Membrane</keyword>
<evidence type="ECO:0000256" key="1">
    <source>
        <dbReference type="ARBA" id="ARBA00004141"/>
    </source>
</evidence>
<evidence type="ECO:0000256" key="2">
    <source>
        <dbReference type="ARBA" id="ARBA00022448"/>
    </source>
</evidence>
<dbReference type="Proteomes" id="UP000800235">
    <property type="component" value="Unassembled WGS sequence"/>
</dbReference>
<dbReference type="Gene3D" id="1.20.1740.10">
    <property type="entry name" value="Amino acid/polyamine transporter I"/>
    <property type="match status" value="1"/>
</dbReference>
<evidence type="ECO:0000256" key="5">
    <source>
        <dbReference type="ARBA" id="ARBA00023136"/>
    </source>
</evidence>
<keyword evidence="4 6" id="KW-1133">Transmembrane helix</keyword>
<dbReference type="GO" id="GO:0016020">
    <property type="term" value="C:membrane"/>
    <property type="evidence" value="ECO:0007669"/>
    <property type="project" value="UniProtKB-SubCell"/>
</dbReference>
<evidence type="ECO:0000256" key="6">
    <source>
        <dbReference type="SAM" id="Phobius"/>
    </source>
</evidence>
<dbReference type="InterPro" id="IPR004840">
    <property type="entry name" value="Amino_acid_permease_CS"/>
</dbReference>
<feature type="transmembrane region" description="Helical" evidence="6">
    <location>
        <begin position="307"/>
        <end position="334"/>
    </location>
</feature>
<dbReference type="PROSITE" id="PS00218">
    <property type="entry name" value="AMINO_ACID_PERMEASE_1"/>
    <property type="match status" value="1"/>
</dbReference>
<feature type="transmembrane region" description="Helical" evidence="6">
    <location>
        <begin position="226"/>
        <end position="247"/>
    </location>
</feature>
<gene>
    <name evidence="7" type="ORF">EJ08DRAFT_600237</name>
</gene>
<dbReference type="InterPro" id="IPR002293">
    <property type="entry name" value="AA/rel_permease1"/>
</dbReference>
<dbReference type="AlphaFoldDB" id="A0A9P4TS44"/>
<comment type="caution">
    <text evidence="7">The sequence shown here is derived from an EMBL/GenBank/DDBJ whole genome shotgun (WGS) entry which is preliminary data.</text>
</comment>
<feature type="transmembrane region" description="Helical" evidence="6">
    <location>
        <begin position="509"/>
        <end position="528"/>
    </location>
</feature>